<feature type="region of interest" description="Disordered" evidence="2">
    <location>
        <begin position="441"/>
        <end position="474"/>
    </location>
</feature>
<dbReference type="EMBL" id="JAVRHQ010000015">
    <property type="protein sequence ID" value="MDT0643682.1"/>
    <property type="molecule type" value="Genomic_DNA"/>
</dbReference>
<evidence type="ECO:0000259" key="4">
    <source>
        <dbReference type="Pfam" id="PF18818"/>
    </source>
</evidence>
<dbReference type="Pfam" id="PF08401">
    <property type="entry name" value="ArdcN"/>
    <property type="match status" value="1"/>
</dbReference>
<feature type="coiled-coil region" evidence="1">
    <location>
        <begin position="600"/>
        <end position="637"/>
    </location>
</feature>
<proteinExistence type="predicted"/>
<reference evidence="5 6" key="1">
    <citation type="submission" date="2023-09" db="EMBL/GenBank/DDBJ databases">
        <authorList>
            <person name="Rey-Velasco X."/>
        </authorList>
    </citation>
    <scope>NUCLEOTIDE SEQUENCE [LARGE SCALE GENOMIC DNA]</scope>
    <source>
        <strain evidence="5 6">F363</strain>
    </source>
</reference>
<dbReference type="Pfam" id="PF18818">
    <property type="entry name" value="MPTase-PolyVal"/>
    <property type="match status" value="1"/>
</dbReference>
<dbReference type="Gene3D" id="3.40.50.300">
    <property type="entry name" value="P-loop containing nucleotide triphosphate hydrolases"/>
    <property type="match status" value="1"/>
</dbReference>
<feature type="domain" description="Polyvalent protein metallopeptidase" evidence="4">
    <location>
        <begin position="300"/>
        <end position="420"/>
    </location>
</feature>
<gene>
    <name evidence="5" type="ORF">RM553_12640</name>
</gene>
<sequence length="1170" mass="134284">MENAVQEFNGLNGTVADRTKLKRIAVAAELQGQTMIAAKIEKLLRENPEDSEFDITLSQKEIERLPEECLGGLECLLPDEDFEGLEKAVSPDEIYQYITDLIINTIKKVGDLPWQREWKKTSLFNGYQALNFDSKKGYRGINFFLLNFEVKEIDGEDTLVPIQFTNPFFLTFKQIEKHGGKLKKGSTGKRVIYFTQLYHYEEKQPDGQILSFGSYNQKKFLAWIKKNQHKLQILKRQGWTIERLAQAYIPILKYYNVFHAEDVTGIDWGLIPKNENAEKPEKERITIAEKVIEKFPNPPKIMYKGDQPAYYPKLDQILMTPIEAFKDEQSYYCTFFHECVHSTGHKSRLGRSAITLGNLATKRDNAFEELIAEMGAVFLSAETGILFSTLDNSAKYLKGWNKRLVAQMEEDNRFFFRAASAAQAASDFILDRDKEGVPAYQNSLISESKPEKGPKEGSKKGPEDNNYPFSPSDIPYDTAYNAHRGTSFSPEKRAKSEQNSYFQFLKDTYDQLKAKAEKTGRLEEFENNFPRFQDGYKKRFLKHLESKNGLMSTMITGPANFPVRRMEKKNQTIYKRLTELVEYGDKAEKYILPFKSTAIKSGKEDTVTRLKAKLEKLEAEHQKMKDINKILRKYQAKKYSQEKRDKGVIEELQKFGYSEATIKKTFLGEKKLPGFMLSNSNANIKRIKERIAQEERLKSQESKTVKFPGGKIEFNPGINKIQIHFDDKPEKEVRSFLKKAGQAYKWSPKNKVWQRQLSTYYRYNRQDLFDFLGVKKETEKAPEKEKVSPGKSRLNEHQKKDDAISNKLTASQRSKAREEWNKLEKPVEWEAFLEGYAAKNSQLEKNPKPKAGDQLGLFGAKKKKGLNAPAEPEAVPSTPQIMTKSEFLEEVEKMKENKPVIQEPKPLPAQPKPVKNSKIKNMAAAPDDKPAEFYNVPGEFGKFLQAVEKKPKESVVITLDGMQGAGKTTTLYKAMNDFASGRLRSLFASLEEHPESSLASDKRDKYISPENQPYIDMIGDLDSQQEFYSLIKDYDIIFIDSWQKLLRMIGNIRLDEDLRKKFDGKVFVIIFQQTTDGRTKGGAEVVFDGDIIIKMVKEAKFADNYAYFDKNRYTKVPIEQIRYNIASGTVYNPEATTDVSDVEFEEVEEPSTNSRTPEFDPGGLIITPID</sequence>
<evidence type="ECO:0000256" key="1">
    <source>
        <dbReference type="SAM" id="Coils"/>
    </source>
</evidence>
<dbReference type="RefSeq" id="WP_311535300.1">
    <property type="nucleotide sequence ID" value="NZ_JAVRHQ010000015.1"/>
</dbReference>
<accession>A0ABU3CBH0</accession>
<dbReference type="InterPro" id="IPR041459">
    <property type="entry name" value="MPTase-PolyVal"/>
</dbReference>
<protein>
    <submittedName>
        <fullName evidence="5">Zincin-like metallopeptidase domain-containing protein</fullName>
    </submittedName>
</protein>
<organism evidence="5 6">
    <name type="scientific">Autumnicola tepida</name>
    <dbReference type="NCBI Taxonomy" id="3075595"/>
    <lineage>
        <taxon>Bacteria</taxon>
        <taxon>Pseudomonadati</taxon>
        <taxon>Bacteroidota</taxon>
        <taxon>Flavobacteriia</taxon>
        <taxon>Flavobacteriales</taxon>
        <taxon>Flavobacteriaceae</taxon>
        <taxon>Autumnicola</taxon>
    </lineage>
</organism>
<comment type="caution">
    <text evidence="5">The sequence shown here is derived from an EMBL/GenBank/DDBJ whole genome shotgun (WGS) entry which is preliminary data.</text>
</comment>
<evidence type="ECO:0000313" key="5">
    <source>
        <dbReference type="EMBL" id="MDT0643682.1"/>
    </source>
</evidence>
<feature type="compositionally biased region" description="Basic and acidic residues" evidence="2">
    <location>
        <begin position="448"/>
        <end position="463"/>
    </location>
</feature>
<evidence type="ECO:0000256" key="2">
    <source>
        <dbReference type="SAM" id="MobiDB-lite"/>
    </source>
</evidence>
<keyword evidence="1" id="KW-0175">Coiled coil</keyword>
<dbReference type="Proteomes" id="UP001262889">
    <property type="component" value="Unassembled WGS sequence"/>
</dbReference>
<feature type="region of interest" description="Disordered" evidence="2">
    <location>
        <begin position="779"/>
        <end position="805"/>
    </location>
</feature>
<name>A0ABU3CBH0_9FLAO</name>
<keyword evidence="6" id="KW-1185">Reference proteome</keyword>
<dbReference type="InterPro" id="IPR013610">
    <property type="entry name" value="ArdC_N"/>
</dbReference>
<feature type="compositionally biased region" description="Basic and acidic residues" evidence="2">
    <location>
        <begin position="779"/>
        <end position="804"/>
    </location>
</feature>
<feature type="domain" description="N-terminal" evidence="3">
    <location>
        <begin position="93"/>
        <end position="258"/>
    </location>
</feature>
<evidence type="ECO:0000313" key="6">
    <source>
        <dbReference type="Proteomes" id="UP001262889"/>
    </source>
</evidence>
<evidence type="ECO:0000259" key="3">
    <source>
        <dbReference type="Pfam" id="PF08401"/>
    </source>
</evidence>
<dbReference type="SUPFAM" id="SSF52540">
    <property type="entry name" value="P-loop containing nucleoside triphosphate hydrolases"/>
    <property type="match status" value="1"/>
</dbReference>
<feature type="coiled-coil region" evidence="1">
    <location>
        <begin position="677"/>
        <end position="704"/>
    </location>
</feature>
<dbReference type="InterPro" id="IPR027417">
    <property type="entry name" value="P-loop_NTPase"/>
</dbReference>